<keyword evidence="3 7" id="KW-0067">ATP-binding</keyword>
<dbReference type="GO" id="GO:0016887">
    <property type="term" value="F:ATP hydrolysis activity"/>
    <property type="evidence" value="ECO:0000318"/>
    <property type="project" value="GO_Central"/>
</dbReference>
<keyword evidence="1" id="KW-0493">Microtubule</keyword>
<evidence type="ECO:0000256" key="9">
    <source>
        <dbReference type="SAM" id="MobiDB-lite"/>
    </source>
</evidence>
<evidence type="ECO:0000256" key="8">
    <source>
        <dbReference type="SAM" id="Coils"/>
    </source>
</evidence>
<evidence type="ECO:0000256" key="4">
    <source>
        <dbReference type="ARBA" id="ARBA00023054"/>
    </source>
</evidence>
<feature type="binding site" evidence="7">
    <location>
        <begin position="93"/>
        <end position="100"/>
    </location>
    <ligand>
        <name>ATP</name>
        <dbReference type="ChEBI" id="CHEBI:30616"/>
    </ligand>
</feature>
<protein>
    <submittedName>
        <fullName evidence="11">Kinesin-like protein 2</fullName>
    </submittedName>
</protein>
<feature type="domain" description="Kinesin motor" evidence="10">
    <location>
        <begin position="14"/>
        <end position="350"/>
    </location>
</feature>
<dbReference type="Ensembl" id="ENSCINT00000019061.3">
    <property type="protein sequence ID" value="ENSCINP00000019061.3"/>
    <property type="gene ID" value="ENSCING00000009376.3"/>
</dbReference>
<feature type="compositionally biased region" description="Polar residues" evidence="9">
    <location>
        <begin position="625"/>
        <end position="634"/>
    </location>
</feature>
<keyword evidence="5 7" id="KW-0505">Motor protein</keyword>
<dbReference type="GO" id="GO:0005871">
    <property type="term" value="C:kinesin complex"/>
    <property type="evidence" value="ECO:0000318"/>
    <property type="project" value="GO_Central"/>
</dbReference>
<reference evidence="11" key="2">
    <citation type="journal article" date="2008" name="Genome Biol.">
        <title>Improved genome assembly and evidence-based global gene model set for the chordate Ciona intestinalis: new insight into intron and operon populations.</title>
        <authorList>
            <person name="Satou Y."/>
            <person name="Mineta K."/>
            <person name="Ogasawara M."/>
            <person name="Sasakura Y."/>
            <person name="Shoguchi E."/>
            <person name="Ueno K."/>
            <person name="Yamada L."/>
            <person name="Matsumoto J."/>
            <person name="Wasserscheid J."/>
            <person name="Dewar K."/>
            <person name="Wiley G.B."/>
            <person name="Macmil S.L."/>
            <person name="Roe B.A."/>
            <person name="Zeller R.W."/>
            <person name="Hastings K.E."/>
            <person name="Lemaire P."/>
            <person name="Lindquist E."/>
            <person name="Endo T."/>
            <person name="Hotta K."/>
            <person name="Inaba K."/>
        </authorList>
    </citation>
    <scope>NUCLEOTIDE SEQUENCE [LARGE SCALE GENOMIC DNA]</scope>
    <source>
        <strain evidence="11">wild type</strain>
    </source>
</reference>
<feature type="coiled-coil region" evidence="8">
    <location>
        <begin position="697"/>
        <end position="946"/>
    </location>
</feature>
<keyword evidence="12" id="KW-1185">Reference proteome</keyword>
<dbReference type="InterPro" id="IPR027417">
    <property type="entry name" value="P-loop_NTPase"/>
</dbReference>
<dbReference type="GO" id="GO:0005524">
    <property type="term" value="F:ATP binding"/>
    <property type="evidence" value="ECO:0007669"/>
    <property type="project" value="UniProtKB-UniRule"/>
</dbReference>
<dbReference type="GO" id="GO:0005874">
    <property type="term" value="C:microtubule"/>
    <property type="evidence" value="ECO:0000318"/>
    <property type="project" value="GO_Central"/>
</dbReference>
<keyword evidence="2 7" id="KW-0547">Nucleotide-binding</keyword>
<feature type="coiled-coil region" evidence="8">
    <location>
        <begin position="975"/>
        <end position="1274"/>
    </location>
</feature>
<dbReference type="SMART" id="SM00129">
    <property type="entry name" value="KISc"/>
    <property type="match status" value="1"/>
</dbReference>
<dbReference type="PRINTS" id="PR00380">
    <property type="entry name" value="KINESINHEAVY"/>
</dbReference>
<evidence type="ECO:0000313" key="12">
    <source>
        <dbReference type="Proteomes" id="UP000008144"/>
    </source>
</evidence>
<dbReference type="Pfam" id="PF00225">
    <property type="entry name" value="Kinesin"/>
    <property type="match status" value="1"/>
</dbReference>
<evidence type="ECO:0000256" key="2">
    <source>
        <dbReference type="ARBA" id="ARBA00022741"/>
    </source>
</evidence>
<feature type="region of interest" description="Disordered" evidence="9">
    <location>
        <begin position="624"/>
        <end position="657"/>
    </location>
</feature>
<dbReference type="OMA" id="THIIACI"/>
<proteinExistence type="inferred from homology"/>
<reference evidence="12" key="1">
    <citation type="journal article" date="2002" name="Science">
        <title>The draft genome of Ciona intestinalis: insights into chordate and vertebrate origins.</title>
        <authorList>
            <person name="Dehal P."/>
            <person name="Satou Y."/>
            <person name="Campbell R.K."/>
            <person name="Chapman J."/>
            <person name="Degnan B."/>
            <person name="De Tomaso A."/>
            <person name="Davidson B."/>
            <person name="Di Gregorio A."/>
            <person name="Gelpke M."/>
            <person name="Goodstein D.M."/>
            <person name="Harafuji N."/>
            <person name="Hastings K.E."/>
            <person name="Ho I."/>
            <person name="Hotta K."/>
            <person name="Huang W."/>
            <person name="Kawashima T."/>
            <person name="Lemaire P."/>
            <person name="Martinez D."/>
            <person name="Meinertzhagen I.A."/>
            <person name="Necula S."/>
            <person name="Nonaka M."/>
            <person name="Putnam N."/>
            <person name="Rash S."/>
            <person name="Saiga H."/>
            <person name="Satake M."/>
            <person name="Terry A."/>
            <person name="Yamada L."/>
            <person name="Wang H.G."/>
            <person name="Awazu S."/>
            <person name="Azumi K."/>
            <person name="Boore J."/>
            <person name="Branno M."/>
            <person name="Chin-Bow S."/>
            <person name="DeSantis R."/>
            <person name="Doyle S."/>
            <person name="Francino P."/>
            <person name="Keys D.N."/>
            <person name="Haga S."/>
            <person name="Hayashi H."/>
            <person name="Hino K."/>
            <person name="Imai K.S."/>
            <person name="Inaba K."/>
            <person name="Kano S."/>
            <person name="Kobayashi K."/>
            <person name="Kobayashi M."/>
            <person name="Lee B.I."/>
            <person name="Makabe K.W."/>
            <person name="Manohar C."/>
            <person name="Matassi G."/>
            <person name="Medina M."/>
            <person name="Mochizuki Y."/>
            <person name="Mount S."/>
            <person name="Morishita T."/>
            <person name="Miura S."/>
            <person name="Nakayama A."/>
            <person name="Nishizaka S."/>
            <person name="Nomoto H."/>
            <person name="Ohta F."/>
            <person name="Oishi K."/>
            <person name="Rigoutsos I."/>
            <person name="Sano M."/>
            <person name="Sasaki A."/>
            <person name="Sasakura Y."/>
            <person name="Shoguchi E."/>
            <person name="Shin-i T."/>
            <person name="Spagnuolo A."/>
            <person name="Stainier D."/>
            <person name="Suzuki M.M."/>
            <person name="Tassy O."/>
            <person name="Takatori N."/>
            <person name="Tokuoka M."/>
            <person name="Yagi K."/>
            <person name="Yoshizaki F."/>
            <person name="Wada S."/>
            <person name="Zhang C."/>
            <person name="Hyatt P.D."/>
            <person name="Larimer F."/>
            <person name="Detter C."/>
            <person name="Doggett N."/>
            <person name="Glavina T."/>
            <person name="Hawkins T."/>
            <person name="Richardson P."/>
            <person name="Lucas S."/>
            <person name="Kohara Y."/>
            <person name="Levine M."/>
            <person name="Satoh N."/>
            <person name="Rokhsar D.S."/>
        </authorList>
    </citation>
    <scope>NUCLEOTIDE SEQUENCE [LARGE SCALE GENOMIC DNA]</scope>
</reference>
<name>F6WXC5_CIOIN</name>
<dbReference type="GO" id="GO:0005737">
    <property type="term" value="C:cytoplasm"/>
    <property type="evidence" value="ECO:0000318"/>
    <property type="project" value="GO_Central"/>
</dbReference>
<dbReference type="HOGENOM" id="CLU_005295_0_0_1"/>
<dbReference type="InParanoid" id="F6WXC5"/>
<accession>A0A1W2VN04</accession>
<dbReference type="Gene3D" id="3.40.850.10">
    <property type="entry name" value="Kinesin motor domain"/>
    <property type="match status" value="1"/>
</dbReference>
<dbReference type="KEGG" id="cin:497053"/>
<evidence type="ECO:0000256" key="7">
    <source>
        <dbReference type="PROSITE-ProRule" id="PRU00283"/>
    </source>
</evidence>
<evidence type="ECO:0000256" key="6">
    <source>
        <dbReference type="ARBA" id="ARBA00034488"/>
    </source>
</evidence>
<dbReference type="InterPro" id="IPR001752">
    <property type="entry name" value="Kinesin_motor_dom"/>
</dbReference>
<dbReference type="STRING" id="7719.ENSCINP00000019061"/>
<dbReference type="PROSITE" id="PS50067">
    <property type="entry name" value="KINESIN_MOTOR_2"/>
    <property type="match status" value="1"/>
</dbReference>
<dbReference type="GO" id="GO:0007018">
    <property type="term" value="P:microtubule-based movement"/>
    <property type="evidence" value="ECO:0000318"/>
    <property type="project" value="GO_Central"/>
</dbReference>
<dbReference type="CTD" id="497053"/>
<dbReference type="RefSeq" id="NP_001011659.1">
    <property type="nucleotide sequence ID" value="NM_001011659.1"/>
</dbReference>
<dbReference type="EMBL" id="EAAA01001736">
    <property type="status" value="NOT_ANNOTATED_CDS"/>
    <property type="molecule type" value="Genomic_DNA"/>
</dbReference>
<evidence type="ECO:0000256" key="1">
    <source>
        <dbReference type="ARBA" id="ARBA00022701"/>
    </source>
</evidence>
<evidence type="ECO:0000256" key="5">
    <source>
        <dbReference type="ARBA" id="ARBA00023175"/>
    </source>
</evidence>
<evidence type="ECO:0000313" key="11">
    <source>
        <dbReference type="Ensembl" id="ENSCINP00000019061.3"/>
    </source>
</evidence>
<comment type="similarity">
    <text evidence="6">Belongs to the TRAFAC class myosin-kinesin ATPase superfamily. Kinesin family. KIN-12 subfamily.</text>
</comment>
<dbReference type="Proteomes" id="UP000008144">
    <property type="component" value="Chromosome 3"/>
</dbReference>
<dbReference type="PANTHER" id="PTHR37739:SF8">
    <property type="entry name" value="KINESIN-LIKE PROTEIN KIN-12D"/>
    <property type="match status" value="1"/>
</dbReference>
<evidence type="ECO:0000256" key="3">
    <source>
        <dbReference type="ARBA" id="ARBA00022840"/>
    </source>
</evidence>
<gene>
    <name evidence="11" type="primary">klp2</name>
</gene>
<organism evidence="11 12">
    <name type="scientific">Ciona intestinalis</name>
    <name type="common">Transparent sea squirt</name>
    <name type="synonym">Ascidia intestinalis</name>
    <dbReference type="NCBI Taxonomy" id="7719"/>
    <lineage>
        <taxon>Eukaryota</taxon>
        <taxon>Metazoa</taxon>
        <taxon>Chordata</taxon>
        <taxon>Tunicata</taxon>
        <taxon>Ascidiacea</taxon>
        <taxon>Phlebobranchia</taxon>
        <taxon>Cionidae</taxon>
        <taxon>Ciona</taxon>
    </lineage>
</organism>
<dbReference type="PANTHER" id="PTHR37739">
    <property type="entry name" value="KINESIN-LIKE PROTEIN KIN-12D"/>
    <property type="match status" value="1"/>
</dbReference>
<dbReference type="InterPro" id="IPR036961">
    <property type="entry name" value="Kinesin_motor_dom_sf"/>
</dbReference>
<dbReference type="GeneTree" id="ENSGT00940000156463"/>
<feature type="coiled-coil region" evidence="8">
    <location>
        <begin position="549"/>
        <end position="601"/>
    </location>
</feature>
<dbReference type="FunFam" id="3.40.850.10:FF:000272">
    <property type="entry name" value="kinesin-like protein 2"/>
    <property type="match status" value="1"/>
</dbReference>
<sequence>MGDTEAHGNSSSDSIRVILRIRPPANNSGSLVCLKVLPDSEIVLTHGKCTSKDFKFDHVLDQDASQESVFHAVGKRIVEGCVEGYNGTIFAYGQTGSGKTFTMLGPSEDFDSHGVNKMNGVIPRSLEYLFQLINQKQEMHGEKVEFLCKCSFFEIYQEHIYDLLDTGAVSPLQLRESLSRGVFVDHIIETVVASVSEAFMVLKSGWNNRHVASTSMNRESSRSHAVFTLSIETKDKTGEVTKVRRSLLNMVDLAGSERQRDTGTTGQRLKEAGNINKSLSVLGNVMMSLVDIENGKQRHVPYRDSKLTFLLKDSVGGNARTCLIANIHPNSNFYGETITTLQFAQRAKMIKNKARINEDMQGDIVALQSEIKRLKIMLLRSDPKVTPTSLPEKLLERKYQDLFFDAMLLWKQDIISIEAMKLQLDAKEALVKRGNKALQSSRMIIKFRDLTITRMKGASTLLKDELVQMLNKELEALREQVFNPSEDSLQSSKVKEMELTIQQMQAQEDYRTYFKISEDKREKLLKEFDLAMKERSSEIQDSSGNLRSAAEFSKEVTRLNNEIRKLNETNNNGKHALQKKIEELEAELAGSRKAREDLEKMLMAVQEGSRIKIKRLNSVHDSAIRTITTPLKNQDQNRKRSSSSDRPPSARKMLKSNDGDAVFNLFNGSFSKKETNFLDETLDDRDEFGSTALKVELEWEREDKIKVEKQVQELERECGRLREQLTVIEKKFSYSEETVTTLKSDLTIRDENLKTKVSELSKEFDQLSQDNKLKEEEIFDLRIMLNSADKQLREYKQNLSETKGLSKEEFTKLVTTNSQLMIEMEGKITEAESLQHNVEKLNEQLTTTTEELDYANERLREASALVRLKQELCDKSDLQIKTLKEQMQQLNALHEGNNQEKEETFKQLQEENFSLHSKLASAVEQNAECQKSITEFKSDLELLEKAARYDKDNITSLLKEVSKLKGNLEQETTTCVGLQDELTSCRNQLNDFTNEMNQNCEKNELLETKLKQVSAELESSTLKHQFELENLQDDLGSLTDINTALEEDLRKKDEVLTSNVMLHEEEQRKIRREVEELQEQVRDLKKKLEVAIQDQENRGLDEALRLRLEGELDERNKQFNEMSENQDEIMKLYNSTRERCSAFEDQIRFEKERLQATEHRGLLLETELSTVRNVNSAFNEDISRLHQENQTLNEEVGTLKDSEVSLTEKLERLTAENAKLHTEAAVLAGHSNHQQKIHYLTRLKDDLLTVTNEKNNLQEQCAKLNEELRKYKHNSLLQVRRSHSPSQKLCTP</sequence>
<dbReference type="GO" id="GO:0003777">
    <property type="term" value="F:microtubule motor activity"/>
    <property type="evidence" value="ECO:0000318"/>
    <property type="project" value="GO_Central"/>
</dbReference>
<dbReference type="SUPFAM" id="SSF52540">
    <property type="entry name" value="P-loop containing nucleoside triphosphate hydrolases"/>
    <property type="match status" value="1"/>
</dbReference>
<dbReference type="GO" id="GO:0008017">
    <property type="term" value="F:microtubule binding"/>
    <property type="evidence" value="ECO:0000318"/>
    <property type="project" value="GO_Central"/>
</dbReference>
<dbReference type="InterPro" id="IPR044986">
    <property type="entry name" value="KIF15/KIN-12"/>
</dbReference>
<reference evidence="11" key="4">
    <citation type="submission" date="2025-09" db="UniProtKB">
        <authorList>
            <consortium name="Ensembl"/>
        </authorList>
    </citation>
    <scope>IDENTIFICATION</scope>
</reference>
<dbReference type="OrthoDB" id="3176171at2759"/>
<dbReference type="GeneID" id="497053"/>
<keyword evidence="4 8" id="KW-0175">Coiled coil</keyword>
<accession>F6WXC5</accession>
<dbReference type="FunCoup" id="F6WXC5">
    <property type="interactions" value="31"/>
</dbReference>
<reference evidence="11" key="3">
    <citation type="submission" date="2025-08" db="UniProtKB">
        <authorList>
            <consortium name="Ensembl"/>
        </authorList>
    </citation>
    <scope>IDENTIFICATION</scope>
</reference>
<evidence type="ECO:0000259" key="10">
    <source>
        <dbReference type="PROSITE" id="PS50067"/>
    </source>
</evidence>